<dbReference type="AlphaFoldDB" id="A0A5P1EL86"/>
<dbReference type="Proteomes" id="UP000243459">
    <property type="component" value="Chromosome 6"/>
</dbReference>
<dbReference type="InterPro" id="IPR000073">
    <property type="entry name" value="AB_hydrolase_1"/>
</dbReference>
<dbReference type="Pfam" id="PF12146">
    <property type="entry name" value="Hydrolase_4"/>
    <property type="match status" value="1"/>
</dbReference>
<dbReference type="Gene3D" id="3.40.50.1820">
    <property type="entry name" value="alpha/beta hydrolase"/>
    <property type="match status" value="1"/>
</dbReference>
<accession>A0A5P1EL86</accession>
<evidence type="ECO:0000313" key="3">
    <source>
        <dbReference type="EMBL" id="ONK66534.1"/>
    </source>
</evidence>
<protein>
    <recommendedName>
        <fullName evidence="2">Serine aminopeptidase S33 domain-containing protein</fullName>
    </recommendedName>
</protein>
<name>A0A5P1EL86_ASPOF</name>
<feature type="compositionally biased region" description="Polar residues" evidence="1">
    <location>
        <begin position="15"/>
        <end position="36"/>
    </location>
</feature>
<organism evidence="3 4">
    <name type="scientific">Asparagus officinalis</name>
    <name type="common">Garden asparagus</name>
    <dbReference type="NCBI Taxonomy" id="4686"/>
    <lineage>
        <taxon>Eukaryota</taxon>
        <taxon>Viridiplantae</taxon>
        <taxon>Streptophyta</taxon>
        <taxon>Embryophyta</taxon>
        <taxon>Tracheophyta</taxon>
        <taxon>Spermatophyta</taxon>
        <taxon>Magnoliopsida</taxon>
        <taxon>Liliopsida</taxon>
        <taxon>Asparagales</taxon>
        <taxon>Asparagaceae</taxon>
        <taxon>Asparagoideae</taxon>
        <taxon>Asparagus</taxon>
    </lineage>
</organism>
<proteinExistence type="predicted"/>
<feature type="region of interest" description="Disordered" evidence="1">
    <location>
        <begin position="108"/>
        <end position="138"/>
    </location>
</feature>
<dbReference type="InterPro" id="IPR022742">
    <property type="entry name" value="Hydrolase_4"/>
</dbReference>
<evidence type="ECO:0000259" key="2">
    <source>
        <dbReference type="Pfam" id="PF12146"/>
    </source>
</evidence>
<reference evidence="4" key="1">
    <citation type="journal article" date="2017" name="Nat. Commun.">
        <title>The asparagus genome sheds light on the origin and evolution of a young Y chromosome.</title>
        <authorList>
            <person name="Harkess A."/>
            <person name="Zhou J."/>
            <person name="Xu C."/>
            <person name="Bowers J.E."/>
            <person name="Van der Hulst R."/>
            <person name="Ayyampalayam S."/>
            <person name="Mercati F."/>
            <person name="Riccardi P."/>
            <person name="McKain M.R."/>
            <person name="Kakrana A."/>
            <person name="Tang H."/>
            <person name="Ray J."/>
            <person name="Groenendijk J."/>
            <person name="Arikit S."/>
            <person name="Mathioni S.M."/>
            <person name="Nakano M."/>
            <person name="Shan H."/>
            <person name="Telgmann-Rauber A."/>
            <person name="Kanno A."/>
            <person name="Yue Z."/>
            <person name="Chen H."/>
            <person name="Li W."/>
            <person name="Chen Y."/>
            <person name="Xu X."/>
            <person name="Zhang Y."/>
            <person name="Luo S."/>
            <person name="Chen H."/>
            <person name="Gao J."/>
            <person name="Mao Z."/>
            <person name="Pires J.C."/>
            <person name="Luo M."/>
            <person name="Kudrna D."/>
            <person name="Wing R.A."/>
            <person name="Meyers B.C."/>
            <person name="Yi K."/>
            <person name="Kong H."/>
            <person name="Lavrijsen P."/>
            <person name="Sunseri F."/>
            <person name="Falavigna A."/>
            <person name="Ye Y."/>
            <person name="Leebens-Mack J.H."/>
            <person name="Chen G."/>
        </authorList>
    </citation>
    <scope>NUCLEOTIDE SEQUENCE [LARGE SCALE GENOMIC DNA]</scope>
    <source>
        <strain evidence="4">cv. DH0086</strain>
    </source>
</reference>
<dbReference type="Gramene" id="ONK66534">
    <property type="protein sequence ID" value="ONK66534"/>
    <property type="gene ID" value="A4U43_C06F9190"/>
</dbReference>
<dbReference type="InterPro" id="IPR029058">
    <property type="entry name" value="AB_hydrolase_fold"/>
</dbReference>
<dbReference type="InterPro" id="IPR051044">
    <property type="entry name" value="MAG_DAG_Lipase"/>
</dbReference>
<dbReference type="EMBL" id="CM007386">
    <property type="protein sequence ID" value="ONK66534.1"/>
    <property type="molecule type" value="Genomic_DNA"/>
</dbReference>
<feature type="region of interest" description="Disordered" evidence="1">
    <location>
        <begin position="1"/>
        <end position="72"/>
    </location>
</feature>
<feature type="domain" description="Serine aminopeptidase S33" evidence="2">
    <location>
        <begin position="194"/>
        <end position="425"/>
    </location>
</feature>
<dbReference type="PANTHER" id="PTHR11614">
    <property type="entry name" value="PHOSPHOLIPASE-RELATED"/>
    <property type="match status" value="1"/>
</dbReference>
<evidence type="ECO:0000313" key="4">
    <source>
        <dbReference type="Proteomes" id="UP000243459"/>
    </source>
</evidence>
<keyword evidence="4" id="KW-1185">Reference proteome</keyword>
<feature type="compositionally biased region" description="Basic and acidic residues" evidence="1">
    <location>
        <begin position="116"/>
        <end position="132"/>
    </location>
</feature>
<sequence length="458" mass="50686">MARKNLRMRLLEGMTLTSSQPSGRPTSWEESGSSMKQLVPTTPPHHPNNNPTTGVGPRSHIHRTTGPGPHLTQLRAAPPPRLFVGKAHGPSSSICPLLSAKIHPQLNPWRWTPPTEPDKPSADPLHDLRPDPHTSAGRRARDELALHLPRGVRNSVLTSDPKRGQLFTQSFTAAGPHTRPPVRAHRLHDPTAYGSTPGLFQKIAIAFASWGYSVHLADLLGHGRSDGLRCYLGDLNAVADASLSFFLSVRNSAEYANLPAFLFGESLGGLVTTLMYLRSPDRGVWTGVILSAPLLMIPEDMKPSKVRLFLFGLLFGLADTWEAMPDNKMVGKAIRDKEKLKIIASNPRRYTGRPRVGTMREISRMCDHVRSRFSEITAPFLVVHGTEDGVTSPEGSKILYEAAASDDKELIFYEGMLHSLVQGEPDENSDRVLGDFRKWIDERVRRLWREVSFSRGPG</sequence>
<dbReference type="SUPFAM" id="SSF53474">
    <property type="entry name" value="alpha/beta-Hydrolases"/>
    <property type="match status" value="1"/>
</dbReference>
<evidence type="ECO:0000256" key="1">
    <source>
        <dbReference type="SAM" id="MobiDB-lite"/>
    </source>
</evidence>
<gene>
    <name evidence="3" type="ORF">A4U43_C06F9190</name>
</gene>
<dbReference type="PRINTS" id="PR00111">
    <property type="entry name" value="ABHYDROLASE"/>
</dbReference>